<dbReference type="EMBL" id="LNZC01000012">
    <property type="protein sequence ID" value="KTD79651.1"/>
    <property type="molecule type" value="Genomic_DNA"/>
</dbReference>
<feature type="transmembrane region" description="Helical" evidence="1">
    <location>
        <begin position="135"/>
        <end position="158"/>
    </location>
</feature>
<dbReference type="OrthoDB" id="7065604at2"/>
<gene>
    <name evidence="2" type="ORF">Lwor_1165</name>
</gene>
<comment type="caution">
    <text evidence="2">The sequence shown here is derived from an EMBL/GenBank/DDBJ whole genome shotgun (WGS) entry which is preliminary data.</text>
</comment>
<name>A0A0W1AER1_9GAMM</name>
<dbReference type="NCBIfam" id="TIGR00697">
    <property type="entry name" value="queuosine precursor transporter"/>
    <property type="match status" value="1"/>
</dbReference>
<dbReference type="Proteomes" id="UP000054662">
    <property type="component" value="Unassembled WGS sequence"/>
</dbReference>
<feature type="transmembrane region" description="Helical" evidence="1">
    <location>
        <begin position="39"/>
        <end position="57"/>
    </location>
</feature>
<comment type="subcellular location">
    <subcellularLocation>
        <location evidence="1">Cell inner membrane</location>
        <topology evidence="1">Multi-pass membrane protein</topology>
    </subcellularLocation>
</comment>
<dbReference type="STRING" id="45076.Lwor_1165"/>
<keyword evidence="1" id="KW-0472">Membrane</keyword>
<dbReference type="HAMAP" id="MF_02088">
    <property type="entry name" value="Q_prec_transport"/>
    <property type="match status" value="1"/>
</dbReference>
<dbReference type="NCBIfam" id="NF008406">
    <property type="entry name" value="PRK11212.1"/>
    <property type="match status" value="1"/>
</dbReference>
<comment type="function">
    <text evidence="1">Involved in the import of queuosine (Q) precursors, required for Q precursor salvage.</text>
</comment>
<proteinExistence type="inferred from homology"/>
<keyword evidence="3" id="KW-1185">Reference proteome</keyword>
<dbReference type="GO" id="GO:0022857">
    <property type="term" value="F:transmembrane transporter activity"/>
    <property type="evidence" value="ECO:0007669"/>
    <property type="project" value="UniProtKB-UniRule"/>
</dbReference>
<protein>
    <recommendedName>
        <fullName evidence="1">Probable queuosine precursor transporter</fullName>
        <shortName evidence="1">Q precursor transporter</shortName>
    </recommendedName>
</protein>
<organism evidence="2 3">
    <name type="scientific">Legionella worsleiensis</name>
    <dbReference type="NCBI Taxonomy" id="45076"/>
    <lineage>
        <taxon>Bacteria</taxon>
        <taxon>Pseudomonadati</taxon>
        <taxon>Pseudomonadota</taxon>
        <taxon>Gammaproteobacteria</taxon>
        <taxon>Legionellales</taxon>
        <taxon>Legionellaceae</taxon>
        <taxon>Legionella</taxon>
    </lineage>
</organism>
<dbReference type="PANTHER" id="PTHR34300">
    <property type="entry name" value="QUEUOSINE PRECURSOR TRANSPORTER-RELATED"/>
    <property type="match status" value="1"/>
</dbReference>
<dbReference type="AlphaFoldDB" id="A0A0W1AER1"/>
<feature type="transmembrane region" description="Helical" evidence="1">
    <location>
        <begin position="104"/>
        <end position="123"/>
    </location>
</feature>
<dbReference type="PATRIC" id="fig|45076.6.peg.1272"/>
<accession>A0A0W1AER1</accession>
<dbReference type="InterPro" id="IPR003744">
    <property type="entry name" value="YhhQ"/>
</dbReference>
<feature type="transmembrane region" description="Helical" evidence="1">
    <location>
        <begin position="178"/>
        <end position="200"/>
    </location>
</feature>
<feature type="transmembrane region" description="Helical" evidence="1">
    <location>
        <begin position="69"/>
        <end position="92"/>
    </location>
</feature>
<dbReference type="GO" id="GO:0005886">
    <property type="term" value="C:plasma membrane"/>
    <property type="evidence" value="ECO:0007669"/>
    <property type="project" value="UniProtKB-SubCell"/>
</dbReference>
<keyword evidence="1" id="KW-1133">Transmembrane helix</keyword>
<evidence type="ECO:0000313" key="2">
    <source>
        <dbReference type="EMBL" id="KTD79651.1"/>
    </source>
</evidence>
<keyword evidence="1" id="KW-0997">Cell inner membrane</keyword>
<evidence type="ECO:0000313" key="3">
    <source>
        <dbReference type="Proteomes" id="UP000054662"/>
    </source>
</evidence>
<dbReference type="Pfam" id="PF02592">
    <property type="entry name" value="Vut_1"/>
    <property type="match status" value="1"/>
</dbReference>
<dbReference type="RefSeq" id="WP_058493361.1">
    <property type="nucleotide sequence ID" value="NZ_CBCRUR010000001.1"/>
</dbReference>
<keyword evidence="1" id="KW-0813">Transport</keyword>
<sequence length="213" mass="24159">MIQSPIKKKSLVILSVCHIFLITISNILVQYPIKLWGLHTTWGAFTYPAIFILTDLTTRITSANAARSIIFRSMIPGIIISYGIASCLDTQIESTSFILNSMPFRIASACFIAYVAGQLLDIFIFQRYKNSTSWWLAPTLSTTVGNILDTLLFFSIAFYHCANPFLDQHWPEIAVVDVFFKIIISLVAFIPLYGLILTVFRTHFLNRLFPYVS</sequence>
<keyword evidence="1" id="KW-1003">Cell membrane</keyword>
<evidence type="ECO:0000256" key="1">
    <source>
        <dbReference type="HAMAP-Rule" id="MF_02088"/>
    </source>
</evidence>
<dbReference type="PANTHER" id="PTHR34300:SF1">
    <property type="entry name" value="QUEUOSINE PRECURSOR TRANSPORTER"/>
    <property type="match status" value="1"/>
</dbReference>
<feature type="transmembrane region" description="Helical" evidence="1">
    <location>
        <begin position="12"/>
        <end position="33"/>
    </location>
</feature>
<keyword evidence="1" id="KW-0812">Transmembrane</keyword>
<reference evidence="2 3" key="1">
    <citation type="submission" date="2015-11" db="EMBL/GenBank/DDBJ databases">
        <title>Genomic analysis of 38 Legionella species identifies large and diverse effector repertoires.</title>
        <authorList>
            <person name="Burstein D."/>
            <person name="Amaro F."/>
            <person name="Zusman T."/>
            <person name="Lifshitz Z."/>
            <person name="Cohen O."/>
            <person name="Gilbert J.A."/>
            <person name="Pupko T."/>
            <person name="Shuman H.A."/>
            <person name="Segal G."/>
        </authorList>
    </citation>
    <scope>NUCLEOTIDE SEQUENCE [LARGE SCALE GENOMIC DNA]</scope>
    <source>
        <strain evidence="2 3">ATCC 49508</strain>
    </source>
</reference>
<comment type="similarity">
    <text evidence="1">Belongs to the vitamin uptake transporter (VUT/ECF) (TC 2.A.88) family. Q precursor transporter subfamily.</text>
</comment>